<proteinExistence type="inferred from homology"/>
<evidence type="ECO:0000256" key="3">
    <source>
        <dbReference type="RuleBase" id="RU000363"/>
    </source>
</evidence>
<evidence type="ECO:0000256" key="4">
    <source>
        <dbReference type="SAM" id="Phobius"/>
    </source>
</evidence>
<dbReference type="OrthoDB" id="1235794at2"/>
<dbReference type="PANTHER" id="PTHR43976:SF16">
    <property type="entry name" value="SHORT-CHAIN DEHYDROGENASE_REDUCTASE FAMILY PROTEIN"/>
    <property type="match status" value="1"/>
</dbReference>
<feature type="domain" description="Ketoreductase" evidence="5">
    <location>
        <begin position="5"/>
        <end position="183"/>
    </location>
</feature>
<dbReference type="Pfam" id="PF00106">
    <property type="entry name" value="adh_short"/>
    <property type="match status" value="1"/>
</dbReference>
<accession>A0A3E1NUB2</accession>
<comment type="caution">
    <text evidence="6">The sequence shown here is derived from an EMBL/GenBank/DDBJ whole genome shotgun (WGS) entry which is preliminary data.</text>
</comment>
<keyword evidence="2" id="KW-0560">Oxidoreductase</keyword>
<keyword evidence="4" id="KW-0472">Membrane</keyword>
<keyword evidence="4" id="KW-1133">Transmembrane helix</keyword>
<name>A0A3E1NUB2_9BACT</name>
<dbReference type="InterPro" id="IPR002347">
    <property type="entry name" value="SDR_fam"/>
</dbReference>
<feature type="transmembrane region" description="Helical" evidence="4">
    <location>
        <begin position="131"/>
        <end position="151"/>
    </location>
</feature>
<keyword evidence="7" id="KW-1185">Reference proteome</keyword>
<dbReference type="Gene3D" id="3.40.50.720">
    <property type="entry name" value="NAD(P)-binding Rossmann-like Domain"/>
    <property type="match status" value="1"/>
</dbReference>
<dbReference type="InterPro" id="IPR020904">
    <property type="entry name" value="Sc_DH/Rdtase_CS"/>
</dbReference>
<evidence type="ECO:0000259" key="5">
    <source>
        <dbReference type="SMART" id="SM00822"/>
    </source>
</evidence>
<evidence type="ECO:0000256" key="2">
    <source>
        <dbReference type="ARBA" id="ARBA00023002"/>
    </source>
</evidence>
<dbReference type="RefSeq" id="WP_116856686.1">
    <property type="nucleotide sequence ID" value="NZ_QTJV01000013.1"/>
</dbReference>
<evidence type="ECO:0000256" key="1">
    <source>
        <dbReference type="ARBA" id="ARBA00006484"/>
    </source>
</evidence>
<dbReference type="SMART" id="SM00822">
    <property type="entry name" value="PKS_KR"/>
    <property type="match status" value="1"/>
</dbReference>
<reference evidence="6 7" key="1">
    <citation type="submission" date="2018-08" db="EMBL/GenBank/DDBJ databases">
        <title>Chitinophaga sp. K20C18050901, a novel bacterium isolated from forest soil.</title>
        <authorList>
            <person name="Wang C."/>
        </authorList>
    </citation>
    <scope>NUCLEOTIDE SEQUENCE [LARGE SCALE GENOMIC DNA]</scope>
    <source>
        <strain evidence="6 7">K20C18050901</strain>
    </source>
</reference>
<dbReference type="PRINTS" id="PR00080">
    <property type="entry name" value="SDRFAMILY"/>
</dbReference>
<dbReference type="PANTHER" id="PTHR43976">
    <property type="entry name" value="SHORT CHAIN DEHYDROGENASE"/>
    <property type="match status" value="1"/>
</dbReference>
<protein>
    <submittedName>
        <fullName evidence="6">SDR family NAD(P)-dependent oxidoreductase</fullName>
    </submittedName>
</protein>
<dbReference type="InterPro" id="IPR051911">
    <property type="entry name" value="SDR_oxidoreductase"/>
</dbReference>
<sequence>MATKKVWFITGASKGLGLALVQRLLKEGYKVAATSRDAGALSKEVNYAGDDFLPLQVDLNSDAAVHQAVQEIIAKLGAIDVVVNNAGYGQLGTLEELTDEEARKNFDVNVFGTLNVIRNVMPHYRQKKAGMFFNISSIAGFMGTFPGWGIYNATKFAVAGLTEALSAEVKSMGVSATIVYPGYFKTNFLLQGSLRTAASPISEYKEARELEVIHNDQIIGNQPGDPEKAAAAFIKVAEMETKPLHLFLGTDSFGMANSKIEALQADLKTYESISKSTDF</sequence>
<dbReference type="PROSITE" id="PS00061">
    <property type="entry name" value="ADH_SHORT"/>
    <property type="match status" value="1"/>
</dbReference>
<dbReference type="InterPro" id="IPR057326">
    <property type="entry name" value="KR_dom"/>
</dbReference>
<comment type="similarity">
    <text evidence="1 3">Belongs to the short-chain dehydrogenases/reductases (SDR) family.</text>
</comment>
<keyword evidence="4" id="KW-0812">Transmembrane</keyword>
<evidence type="ECO:0000313" key="6">
    <source>
        <dbReference type="EMBL" id="RFM31531.1"/>
    </source>
</evidence>
<dbReference type="Proteomes" id="UP000261174">
    <property type="component" value="Unassembled WGS sequence"/>
</dbReference>
<dbReference type="SUPFAM" id="SSF51735">
    <property type="entry name" value="NAD(P)-binding Rossmann-fold domains"/>
    <property type="match status" value="1"/>
</dbReference>
<dbReference type="GO" id="GO:0016491">
    <property type="term" value="F:oxidoreductase activity"/>
    <property type="evidence" value="ECO:0007669"/>
    <property type="project" value="UniProtKB-KW"/>
</dbReference>
<evidence type="ECO:0000313" key="7">
    <source>
        <dbReference type="Proteomes" id="UP000261174"/>
    </source>
</evidence>
<dbReference type="InterPro" id="IPR036291">
    <property type="entry name" value="NAD(P)-bd_dom_sf"/>
</dbReference>
<gene>
    <name evidence="6" type="ORF">DXN04_27835</name>
</gene>
<organism evidence="6 7">
    <name type="scientific">Chitinophaga silvisoli</name>
    <dbReference type="NCBI Taxonomy" id="2291814"/>
    <lineage>
        <taxon>Bacteria</taxon>
        <taxon>Pseudomonadati</taxon>
        <taxon>Bacteroidota</taxon>
        <taxon>Chitinophagia</taxon>
        <taxon>Chitinophagales</taxon>
        <taxon>Chitinophagaceae</taxon>
        <taxon>Chitinophaga</taxon>
    </lineage>
</organism>
<dbReference type="AlphaFoldDB" id="A0A3E1NUB2"/>
<dbReference type="PRINTS" id="PR00081">
    <property type="entry name" value="GDHRDH"/>
</dbReference>
<dbReference type="EMBL" id="QTJV01000013">
    <property type="protein sequence ID" value="RFM31531.1"/>
    <property type="molecule type" value="Genomic_DNA"/>
</dbReference>
<dbReference type="CDD" id="cd05374">
    <property type="entry name" value="17beta-HSD-like_SDR_c"/>
    <property type="match status" value="1"/>
</dbReference>